<dbReference type="AlphaFoldDB" id="A0A5Q2F5D4"/>
<dbReference type="EMBL" id="MN328277">
    <property type="protein sequence ID" value="QGF19366.1"/>
    <property type="molecule type" value="Genomic_DNA"/>
</dbReference>
<organism evidence="2">
    <name type="scientific">Antarctic circular DNA molecule</name>
    <dbReference type="NCBI Taxonomy" id="2664238"/>
    <lineage>
        <taxon>unclassified sequences</taxon>
    </lineage>
</organism>
<name>A0A5Q2F5D4_9ZZZZ</name>
<evidence type="ECO:0000256" key="1">
    <source>
        <dbReference type="SAM" id="Phobius"/>
    </source>
</evidence>
<keyword evidence="1" id="KW-0472">Membrane</keyword>
<keyword evidence="1" id="KW-1133">Transmembrane helix</keyword>
<feature type="transmembrane region" description="Helical" evidence="1">
    <location>
        <begin position="29"/>
        <end position="47"/>
    </location>
</feature>
<feature type="transmembrane region" description="Helical" evidence="1">
    <location>
        <begin position="59"/>
        <end position="79"/>
    </location>
</feature>
<accession>A0A5Q2F5D4</accession>
<reference evidence="2" key="1">
    <citation type="journal article" date="2019" name="Viruses">
        <title>Single-stranded DNA viruses in Antarctic cryoconite holes.</title>
        <authorList>
            <person name="Sommers P."/>
            <person name="Fontenele R.S."/>
            <person name="Kringen T."/>
            <person name="Kaberger S."/>
            <person name="Porazinska D.L."/>
            <person name="Darcy J.L."/>
            <person name="Schmidt S.K."/>
            <person name="Varsani A."/>
        </authorList>
    </citation>
    <scope>NUCLEOTIDE SEQUENCE</scope>
    <source>
        <strain evidence="2">COCH21_V_37</strain>
    </source>
</reference>
<protein>
    <submittedName>
        <fullName evidence="2">Uncharacterized protein</fullName>
    </submittedName>
</protein>
<sequence length="226" mass="25495">MLGFFLILFTITQFFVVHIALSTTNSINFNLVSTLSLLLMIFLAIPLKPKIFGLLSTPLEPFLILPTSFLTLRVLASLFSNSRAASFFRLLPGLKPLPVLLNYLFWKIVLSLFLLPNSTEQVSNTITMSQSLQLPKSKTKPIRTLKTSKLVKTFSTQQDLSDPQRPSHQDLRLGPPSHRIYLFNVIGARGVAPSRAPLLVKMVPTICIRLLVGAKRRRRRRKILCL</sequence>
<keyword evidence="1" id="KW-0812">Transmembrane</keyword>
<proteinExistence type="predicted"/>
<evidence type="ECO:0000313" key="2">
    <source>
        <dbReference type="EMBL" id="QGF19366.1"/>
    </source>
</evidence>
<feature type="transmembrane region" description="Helical" evidence="1">
    <location>
        <begin position="99"/>
        <end position="115"/>
    </location>
</feature>